<dbReference type="GO" id="GO:0016052">
    <property type="term" value="P:carbohydrate catabolic process"/>
    <property type="evidence" value="ECO:0007669"/>
    <property type="project" value="TreeGrafter"/>
</dbReference>
<dbReference type="InterPro" id="IPR036779">
    <property type="entry name" value="LysM_dom_sf"/>
</dbReference>
<dbReference type="PANTHER" id="PTHR34135:SF2">
    <property type="entry name" value="LYSOZYME"/>
    <property type="match status" value="1"/>
</dbReference>
<comment type="caution">
    <text evidence="2">The sequence shown here is derived from an EMBL/GenBank/DDBJ whole genome shotgun (WGS) entry which is preliminary data.</text>
</comment>
<evidence type="ECO:0000256" key="1">
    <source>
        <dbReference type="ARBA" id="ARBA00010646"/>
    </source>
</evidence>
<dbReference type="RefSeq" id="WP_118362827.1">
    <property type="nucleotide sequence ID" value="NZ_QSHM01000010.1"/>
</dbReference>
<evidence type="ECO:0000313" key="2">
    <source>
        <dbReference type="EMBL" id="RHC12599.1"/>
    </source>
</evidence>
<reference evidence="2 3" key="1">
    <citation type="submission" date="2018-08" db="EMBL/GenBank/DDBJ databases">
        <title>A genome reference for cultivated species of the human gut microbiota.</title>
        <authorList>
            <person name="Zou Y."/>
            <person name="Xue W."/>
            <person name="Luo G."/>
        </authorList>
    </citation>
    <scope>NUCLEOTIDE SEQUENCE [LARGE SCALE GENOMIC DNA]</scope>
    <source>
        <strain evidence="2 3">AM37-3BH</strain>
    </source>
</reference>
<dbReference type="InterPro" id="IPR017853">
    <property type="entry name" value="GH"/>
</dbReference>
<dbReference type="Proteomes" id="UP000285844">
    <property type="component" value="Unassembled WGS sequence"/>
</dbReference>
<dbReference type="EMBL" id="QSHM01000010">
    <property type="protein sequence ID" value="RHC12599.1"/>
    <property type="molecule type" value="Genomic_DNA"/>
</dbReference>
<sequence>MSIRGVDISDNNGTLNWDIIKEQIDFAIIRVGYGSNYESQDDKQAVRNMQELERIGKPYAVYLYSYALNEDEAHSEAAHILRMIAGYNPALGIYLDMEDADGYKVRNNKDPRTNGEAYTRYCQIVMDDLKAAGFEVVGTYANPDWFSNILDREALTDKKWLAIWGPDNCPVDWAEIWQDSADGCIDGSSARTDTDIYMNEETFNTYAKANTPEYEPEEPIPERDIEDVGTMYHEGNHVCYNRIYYTAGDWTDGATPYYTDGVITHVYKGTRHPYLIGDGTGFVDDNCITGHYDDEPNETPPEEQEDETEDVTYTTVETGEGFWQVAERALGDGTRYLELAEFNDMDISTPLYAGMELKLPN</sequence>
<name>A0A413YU70_9FIRM</name>
<dbReference type="PANTHER" id="PTHR34135">
    <property type="entry name" value="LYSOZYME"/>
    <property type="match status" value="1"/>
</dbReference>
<accession>A0A413YU70</accession>
<gene>
    <name evidence="2" type="ORF">DW858_09535</name>
</gene>
<dbReference type="PROSITE" id="PS51904">
    <property type="entry name" value="GLYCOSYL_HYDROL_F25_2"/>
    <property type="match status" value="1"/>
</dbReference>
<comment type="similarity">
    <text evidence="1">Belongs to the glycosyl hydrolase 25 family.</text>
</comment>
<protein>
    <submittedName>
        <fullName evidence="2">LysM peptidoglycan-binding domain-containing protein</fullName>
    </submittedName>
</protein>
<dbReference type="SUPFAM" id="SSF51445">
    <property type="entry name" value="(Trans)glycosidases"/>
    <property type="match status" value="1"/>
</dbReference>
<dbReference type="GO" id="GO:0009253">
    <property type="term" value="P:peptidoglycan catabolic process"/>
    <property type="evidence" value="ECO:0007669"/>
    <property type="project" value="InterPro"/>
</dbReference>
<proteinExistence type="inferred from homology"/>
<dbReference type="Gene3D" id="3.20.20.80">
    <property type="entry name" value="Glycosidases"/>
    <property type="match status" value="1"/>
</dbReference>
<dbReference type="Gene3D" id="3.10.350.10">
    <property type="entry name" value="LysM domain"/>
    <property type="match status" value="1"/>
</dbReference>
<dbReference type="Pfam" id="PF01183">
    <property type="entry name" value="Glyco_hydro_25"/>
    <property type="match status" value="1"/>
</dbReference>
<dbReference type="AlphaFoldDB" id="A0A413YU70"/>
<dbReference type="InterPro" id="IPR002053">
    <property type="entry name" value="Glyco_hydro_25"/>
</dbReference>
<evidence type="ECO:0000313" key="3">
    <source>
        <dbReference type="Proteomes" id="UP000285844"/>
    </source>
</evidence>
<dbReference type="GO" id="GO:0016998">
    <property type="term" value="P:cell wall macromolecule catabolic process"/>
    <property type="evidence" value="ECO:0007669"/>
    <property type="project" value="InterPro"/>
</dbReference>
<dbReference type="GO" id="GO:0003796">
    <property type="term" value="F:lysozyme activity"/>
    <property type="evidence" value="ECO:0007669"/>
    <property type="project" value="InterPro"/>
</dbReference>
<organism evidence="2 3">
    <name type="scientific">Lachnospira eligens</name>
    <dbReference type="NCBI Taxonomy" id="39485"/>
    <lineage>
        <taxon>Bacteria</taxon>
        <taxon>Bacillati</taxon>
        <taxon>Bacillota</taxon>
        <taxon>Clostridia</taxon>
        <taxon>Lachnospirales</taxon>
        <taxon>Lachnospiraceae</taxon>
        <taxon>Lachnospira</taxon>
    </lineage>
</organism>